<feature type="compositionally biased region" description="Acidic residues" evidence="10">
    <location>
        <begin position="127"/>
        <end position="144"/>
    </location>
</feature>
<dbReference type="Proteomes" id="UP000644660">
    <property type="component" value="Unassembled WGS sequence"/>
</dbReference>
<feature type="compositionally biased region" description="Basic residues" evidence="10">
    <location>
        <begin position="294"/>
        <end position="306"/>
    </location>
</feature>
<evidence type="ECO:0000313" key="12">
    <source>
        <dbReference type="EMBL" id="CAB4254648.1"/>
    </source>
</evidence>
<accession>A0A8H2ZHD2</accession>
<name>A0A8H2ZHD2_9SACH</name>
<keyword evidence="2 12" id="KW-0723">Serine/threonine-protein kinase</keyword>
<dbReference type="InterPro" id="IPR000719">
    <property type="entry name" value="Prot_kinase_dom"/>
</dbReference>
<evidence type="ECO:0000256" key="6">
    <source>
        <dbReference type="ARBA" id="ARBA00022840"/>
    </source>
</evidence>
<evidence type="ECO:0000256" key="2">
    <source>
        <dbReference type="ARBA" id="ARBA00022527"/>
    </source>
</evidence>
<reference evidence="12 13" key="1">
    <citation type="submission" date="2020-05" db="EMBL/GenBank/DDBJ databases">
        <authorList>
            <person name="Casaregola S."/>
            <person name="Devillers H."/>
            <person name="Grondin C."/>
        </authorList>
    </citation>
    <scope>NUCLEOTIDE SEQUENCE [LARGE SCALE GENOMIC DNA]</scope>
    <source>
        <strain evidence="12 13">CLIB 1767</strain>
    </source>
</reference>
<dbReference type="PANTHER" id="PTHR44167:SF30">
    <property type="entry name" value="PHOSPHORYLASE KINASE"/>
    <property type="match status" value="1"/>
</dbReference>
<feature type="binding site" evidence="9">
    <location>
        <position position="460"/>
    </location>
    <ligand>
        <name>ATP</name>
        <dbReference type="ChEBI" id="CHEBI:30616"/>
    </ligand>
</feature>
<feature type="compositionally biased region" description="Basic and acidic residues" evidence="10">
    <location>
        <begin position="145"/>
        <end position="159"/>
    </location>
</feature>
<evidence type="ECO:0000259" key="11">
    <source>
        <dbReference type="PROSITE" id="PS50011"/>
    </source>
</evidence>
<dbReference type="InterPro" id="IPR017441">
    <property type="entry name" value="Protein_kinase_ATP_BS"/>
</dbReference>
<evidence type="ECO:0000256" key="7">
    <source>
        <dbReference type="ARBA" id="ARBA00047899"/>
    </source>
</evidence>
<evidence type="ECO:0000256" key="3">
    <source>
        <dbReference type="ARBA" id="ARBA00022679"/>
    </source>
</evidence>
<evidence type="ECO:0000256" key="9">
    <source>
        <dbReference type="PROSITE-ProRule" id="PRU10141"/>
    </source>
</evidence>
<feature type="compositionally biased region" description="Low complexity" evidence="10">
    <location>
        <begin position="240"/>
        <end position="254"/>
    </location>
</feature>
<feature type="region of interest" description="Disordered" evidence="10">
    <location>
        <begin position="119"/>
        <end position="164"/>
    </location>
</feature>
<dbReference type="GO" id="GO:0005524">
    <property type="term" value="F:ATP binding"/>
    <property type="evidence" value="ECO:0007669"/>
    <property type="project" value="UniProtKB-UniRule"/>
</dbReference>
<dbReference type="Pfam" id="PF00069">
    <property type="entry name" value="Pkinase"/>
    <property type="match status" value="1"/>
</dbReference>
<dbReference type="EC" id="2.7.11.1" evidence="1"/>
<feature type="domain" description="Protein kinase" evidence="11">
    <location>
        <begin position="430"/>
        <end position="737"/>
    </location>
</feature>
<organism evidence="12 13">
    <name type="scientific">Maudiozyma barnettii</name>
    <dbReference type="NCBI Taxonomy" id="61262"/>
    <lineage>
        <taxon>Eukaryota</taxon>
        <taxon>Fungi</taxon>
        <taxon>Dikarya</taxon>
        <taxon>Ascomycota</taxon>
        <taxon>Saccharomycotina</taxon>
        <taxon>Saccharomycetes</taxon>
        <taxon>Saccharomycetales</taxon>
        <taxon>Saccharomycetaceae</taxon>
        <taxon>Maudiozyma</taxon>
    </lineage>
</organism>
<dbReference type="Gene3D" id="1.10.510.10">
    <property type="entry name" value="Transferase(Phosphotransferase) domain 1"/>
    <property type="match status" value="1"/>
</dbReference>
<keyword evidence="13" id="KW-1185">Reference proteome</keyword>
<feature type="region of interest" description="Disordered" evidence="10">
    <location>
        <begin position="179"/>
        <end position="330"/>
    </location>
</feature>
<gene>
    <name evidence="12" type="ORF">KABA2_04S11044</name>
</gene>
<dbReference type="PROSITE" id="PS00108">
    <property type="entry name" value="PROTEIN_KINASE_ST"/>
    <property type="match status" value="1"/>
</dbReference>
<feature type="region of interest" description="Disordered" evidence="10">
    <location>
        <begin position="26"/>
        <end position="99"/>
    </location>
</feature>
<feature type="compositionally biased region" description="Basic residues" evidence="10">
    <location>
        <begin position="226"/>
        <end position="239"/>
    </location>
</feature>
<comment type="catalytic activity">
    <reaction evidence="8">
        <text>L-seryl-[protein] + ATP = O-phospho-L-seryl-[protein] + ADP + H(+)</text>
        <dbReference type="Rhea" id="RHEA:17989"/>
        <dbReference type="Rhea" id="RHEA-COMP:9863"/>
        <dbReference type="Rhea" id="RHEA-COMP:11604"/>
        <dbReference type="ChEBI" id="CHEBI:15378"/>
        <dbReference type="ChEBI" id="CHEBI:29999"/>
        <dbReference type="ChEBI" id="CHEBI:30616"/>
        <dbReference type="ChEBI" id="CHEBI:83421"/>
        <dbReference type="ChEBI" id="CHEBI:456216"/>
        <dbReference type="EC" id="2.7.11.1"/>
    </reaction>
</comment>
<dbReference type="SMART" id="SM00220">
    <property type="entry name" value="S_TKc"/>
    <property type="match status" value="1"/>
</dbReference>
<dbReference type="RefSeq" id="XP_041406492.1">
    <property type="nucleotide sequence ID" value="XM_041550558.1"/>
</dbReference>
<dbReference type="SUPFAM" id="SSF56112">
    <property type="entry name" value="Protein kinase-like (PK-like)"/>
    <property type="match status" value="1"/>
</dbReference>
<protein>
    <recommendedName>
        <fullName evidence="1">non-specific serine/threonine protein kinase</fullName>
        <ecNumber evidence="1">2.7.11.1</ecNumber>
    </recommendedName>
</protein>
<feature type="compositionally biased region" description="Polar residues" evidence="10">
    <location>
        <begin position="35"/>
        <end position="44"/>
    </location>
</feature>
<dbReference type="GO" id="GO:0004674">
    <property type="term" value="F:protein serine/threonine kinase activity"/>
    <property type="evidence" value="ECO:0007669"/>
    <property type="project" value="UniProtKB-KW"/>
</dbReference>
<dbReference type="InterPro" id="IPR011009">
    <property type="entry name" value="Kinase-like_dom_sf"/>
</dbReference>
<feature type="region of interest" description="Disordered" evidence="10">
    <location>
        <begin position="344"/>
        <end position="375"/>
    </location>
</feature>
<feature type="compositionally biased region" description="Low complexity" evidence="10">
    <location>
        <begin position="344"/>
        <end position="357"/>
    </location>
</feature>
<comment type="caution">
    <text evidence="12">The sequence shown here is derived from an EMBL/GenBank/DDBJ whole genome shotgun (WGS) entry which is preliminary data.</text>
</comment>
<feature type="compositionally biased region" description="Polar residues" evidence="10">
    <location>
        <begin position="255"/>
        <end position="266"/>
    </location>
</feature>
<feature type="region of interest" description="Disordered" evidence="10">
    <location>
        <begin position="762"/>
        <end position="842"/>
    </location>
</feature>
<evidence type="ECO:0000256" key="4">
    <source>
        <dbReference type="ARBA" id="ARBA00022741"/>
    </source>
</evidence>
<proteinExistence type="predicted"/>
<keyword evidence="3" id="KW-0808">Transferase</keyword>
<dbReference type="PROSITE" id="PS00107">
    <property type="entry name" value="PROTEIN_KINASE_ATP"/>
    <property type="match status" value="1"/>
</dbReference>
<keyword evidence="4 9" id="KW-0547">Nucleotide-binding</keyword>
<feature type="compositionally biased region" description="Polar residues" evidence="10">
    <location>
        <begin position="780"/>
        <end position="798"/>
    </location>
</feature>
<dbReference type="AlphaFoldDB" id="A0A8H2ZHD2"/>
<feature type="compositionally biased region" description="Low complexity" evidence="10">
    <location>
        <begin position="84"/>
        <end position="95"/>
    </location>
</feature>
<keyword evidence="5 12" id="KW-0418">Kinase</keyword>
<dbReference type="InterPro" id="IPR008271">
    <property type="entry name" value="Ser/Thr_kinase_AS"/>
</dbReference>
<feature type="compositionally biased region" description="Basic residues" evidence="10">
    <location>
        <begin position="199"/>
        <end position="208"/>
    </location>
</feature>
<dbReference type="GO" id="GO:0005634">
    <property type="term" value="C:nucleus"/>
    <property type="evidence" value="ECO:0007669"/>
    <property type="project" value="TreeGrafter"/>
</dbReference>
<sequence>MGSDSKNLQRSQSVSTLKLLGQKLLNTKSHDNAQYLDNSSTNGITPLRRKPTSSKPNSSKTATENVVTDHDTRHRSSSIFSRLNNNGSPSGNGSPTTIRPVKSSAAIVNLMAHSSNPFVKKTAVRSDEDEDENGESESESESDTDSDKETENLKSKDMDANDNELVKINPDDAVHTINSTEQQHHHHKEKSPSVVDHQHPHHHHHRHHHDNEDSAEENSDITSEHGHHHHHHHHHHHQQHNNIDNIDNIENSSSVTLGTNESSSNALPHINAIDKKIESTETETAKTTNTTSKARPHHVSVSKKLNKPSTDASLSTEEHHKRLPHRSKSFATHSLSGELALSNLDSSSSRNSSQTNLIYNPYGLNPNAPSRPGTAFAETAAQDGNDLSFYLHDGNEKIRMLPLPIANPNDWLPENLHQYSITLSDNFVFDPNNKPIGSGGSSEVRKVRSSFQKKDVYALKKLNMIYHETPDKFYKRCSKEFVIAKQLSHSIHITCTFELVKVPTTTYTTRGWGFVMELGKCDLFQLIEKTGWKSVPVNEKYCIFKQIANGIKFCHDNGVAHRDIKPENVLLSPDGVCKLTDFGISCWSHEIPDDFTSPIKLCEGMLGSPPFTPPEVMYFDSKKHYPEKFQKPFNPLSMDTYALGIMLYTLVNNVIPFIESCNTDARFRDYDQSYNNFIQYQNKTFRVKGSHKAGPGAEYSMARNFQNGDASRVAWRLADPDYETRYTMEDLFEDPWFQSIQTCVDPDDHSYITKRPMIKVSSVPGAQSPIPDATPGSEVASVTSLVSGSPQPSANPHESSVDDKSVTSSVKPRSMVEIAQAPIKPKTSKKVKDLSKPSDNISTLDPALKSRLNKMDIEDAQESVDNILDKVIPSTPSDQEITKDGGKNVATENKPDIAALSKKLTSASISSNASVASPNRTTANITTPATKKLVIHHHLDITNSVVSPMSFSNVVSR</sequence>
<evidence type="ECO:0000256" key="5">
    <source>
        <dbReference type="ARBA" id="ARBA00022777"/>
    </source>
</evidence>
<dbReference type="PROSITE" id="PS50011">
    <property type="entry name" value="PROTEIN_KINASE_DOM"/>
    <property type="match status" value="1"/>
</dbReference>
<dbReference type="GeneID" id="64857649"/>
<dbReference type="FunFam" id="1.10.510.10:FF:000949">
    <property type="entry name" value="Serine/threonine-protein kinase PTK1/STK1"/>
    <property type="match status" value="1"/>
</dbReference>
<evidence type="ECO:0000256" key="8">
    <source>
        <dbReference type="ARBA" id="ARBA00048679"/>
    </source>
</evidence>
<dbReference type="EMBL" id="CAEFZW010000004">
    <property type="protein sequence ID" value="CAB4254648.1"/>
    <property type="molecule type" value="Genomic_DNA"/>
</dbReference>
<evidence type="ECO:0000256" key="1">
    <source>
        <dbReference type="ARBA" id="ARBA00012513"/>
    </source>
</evidence>
<dbReference type="OrthoDB" id="4062651at2759"/>
<dbReference type="PANTHER" id="PTHR44167">
    <property type="entry name" value="OVARIAN-SPECIFIC SERINE/THREONINE-PROTEIN KINASE LOK-RELATED"/>
    <property type="match status" value="1"/>
</dbReference>
<evidence type="ECO:0000313" key="13">
    <source>
        <dbReference type="Proteomes" id="UP000644660"/>
    </source>
</evidence>
<comment type="catalytic activity">
    <reaction evidence="7">
        <text>L-threonyl-[protein] + ATP = O-phospho-L-threonyl-[protein] + ADP + H(+)</text>
        <dbReference type="Rhea" id="RHEA:46608"/>
        <dbReference type="Rhea" id="RHEA-COMP:11060"/>
        <dbReference type="Rhea" id="RHEA-COMP:11605"/>
        <dbReference type="ChEBI" id="CHEBI:15378"/>
        <dbReference type="ChEBI" id="CHEBI:30013"/>
        <dbReference type="ChEBI" id="CHEBI:30616"/>
        <dbReference type="ChEBI" id="CHEBI:61977"/>
        <dbReference type="ChEBI" id="CHEBI:456216"/>
        <dbReference type="EC" id="2.7.11.1"/>
    </reaction>
</comment>
<keyword evidence="6 9" id="KW-0067">ATP-binding</keyword>
<evidence type="ECO:0000256" key="10">
    <source>
        <dbReference type="SAM" id="MobiDB-lite"/>
    </source>
</evidence>
<dbReference type="GO" id="GO:0044773">
    <property type="term" value="P:mitotic DNA damage checkpoint signaling"/>
    <property type="evidence" value="ECO:0007669"/>
    <property type="project" value="TreeGrafter"/>
</dbReference>